<evidence type="ECO:0000313" key="13">
    <source>
        <dbReference type="EMBL" id="MFC0202905.1"/>
    </source>
</evidence>
<feature type="domain" description="TonB-dependent receptor plug" evidence="12">
    <location>
        <begin position="62"/>
        <end position="161"/>
    </location>
</feature>
<keyword evidence="7 8" id="KW-0998">Cell outer membrane</keyword>
<dbReference type="Pfam" id="PF00593">
    <property type="entry name" value="TonB_dep_Rec_b-barrel"/>
    <property type="match status" value="1"/>
</dbReference>
<keyword evidence="5 9" id="KW-0798">TonB box</keyword>
<organism evidence="13 14">
    <name type="scientific">Novosphingobium soli</name>
    <dbReference type="NCBI Taxonomy" id="574956"/>
    <lineage>
        <taxon>Bacteria</taxon>
        <taxon>Pseudomonadati</taxon>
        <taxon>Pseudomonadota</taxon>
        <taxon>Alphaproteobacteria</taxon>
        <taxon>Sphingomonadales</taxon>
        <taxon>Sphingomonadaceae</taxon>
        <taxon>Novosphingobium</taxon>
    </lineage>
</organism>
<reference evidence="13 14" key="1">
    <citation type="submission" date="2024-09" db="EMBL/GenBank/DDBJ databases">
        <authorList>
            <person name="Sun Q."/>
            <person name="Mori K."/>
        </authorList>
    </citation>
    <scope>NUCLEOTIDE SEQUENCE [LARGE SCALE GENOMIC DNA]</scope>
    <source>
        <strain evidence="13 14">CCM 7706</strain>
    </source>
</reference>
<keyword evidence="14" id="KW-1185">Reference proteome</keyword>
<dbReference type="InterPro" id="IPR037066">
    <property type="entry name" value="Plug_dom_sf"/>
</dbReference>
<dbReference type="Proteomes" id="UP001589798">
    <property type="component" value="Unassembled WGS sequence"/>
</dbReference>
<dbReference type="InterPro" id="IPR039426">
    <property type="entry name" value="TonB-dep_rcpt-like"/>
</dbReference>
<evidence type="ECO:0000256" key="2">
    <source>
        <dbReference type="ARBA" id="ARBA00022448"/>
    </source>
</evidence>
<evidence type="ECO:0000256" key="8">
    <source>
        <dbReference type="PROSITE-ProRule" id="PRU01360"/>
    </source>
</evidence>
<keyword evidence="4 8" id="KW-0812">Transmembrane</keyword>
<proteinExistence type="inferred from homology"/>
<evidence type="ECO:0000256" key="9">
    <source>
        <dbReference type="RuleBase" id="RU003357"/>
    </source>
</evidence>
<dbReference type="InterPro" id="IPR012910">
    <property type="entry name" value="Plug_dom"/>
</dbReference>
<keyword evidence="2 8" id="KW-0813">Transport</keyword>
<feature type="chain" id="PRO_5046319438" evidence="10">
    <location>
        <begin position="19"/>
        <end position="756"/>
    </location>
</feature>
<dbReference type="EMBL" id="JBHLWK010000002">
    <property type="protein sequence ID" value="MFC0202905.1"/>
    <property type="molecule type" value="Genomic_DNA"/>
</dbReference>
<dbReference type="InterPro" id="IPR000531">
    <property type="entry name" value="Beta-barrel_TonB"/>
</dbReference>
<dbReference type="SUPFAM" id="SSF56935">
    <property type="entry name" value="Porins"/>
    <property type="match status" value="1"/>
</dbReference>
<dbReference type="Gene3D" id="2.170.130.10">
    <property type="entry name" value="TonB-dependent receptor, plug domain"/>
    <property type="match status" value="1"/>
</dbReference>
<comment type="similarity">
    <text evidence="8 9">Belongs to the TonB-dependent receptor family.</text>
</comment>
<comment type="caution">
    <text evidence="13">The sequence shown here is derived from an EMBL/GenBank/DDBJ whole genome shotgun (WGS) entry which is preliminary data.</text>
</comment>
<comment type="subcellular location">
    <subcellularLocation>
        <location evidence="1 8">Cell outer membrane</location>
        <topology evidence="1 8">Multi-pass membrane protein</topology>
    </subcellularLocation>
</comment>
<gene>
    <name evidence="13" type="ORF">ACFFJC_01305</name>
</gene>
<evidence type="ECO:0000256" key="6">
    <source>
        <dbReference type="ARBA" id="ARBA00023136"/>
    </source>
</evidence>
<evidence type="ECO:0000256" key="3">
    <source>
        <dbReference type="ARBA" id="ARBA00022452"/>
    </source>
</evidence>
<evidence type="ECO:0000256" key="10">
    <source>
        <dbReference type="SAM" id="SignalP"/>
    </source>
</evidence>
<keyword evidence="13" id="KW-0675">Receptor</keyword>
<dbReference type="PANTHER" id="PTHR30069:SF40">
    <property type="entry name" value="TONB-DEPENDENT RECEPTOR NMB0964-RELATED"/>
    <property type="match status" value="1"/>
</dbReference>
<dbReference type="PROSITE" id="PS52016">
    <property type="entry name" value="TONB_DEPENDENT_REC_3"/>
    <property type="match status" value="1"/>
</dbReference>
<dbReference type="InterPro" id="IPR036942">
    <property type="entry name" value="Beta-barrel_TonB_sf"/>
</dbReference>
<evidence type="ECO:0000256" key="7">
    <source>
        <dbReference type="ARBA" id="ARBA00023237"/>
    </source>
</evidence>
<dbReference type="PANTHER" id="PTHR30069">
    <property type="entry name" value="TONB-DEPENDENT OUTER MEMBRANE RECEPTOR"/>
    <property type="match status" value="1"/>
</dbReference>
<dbReference type="RefSeq" id="WP_379485774.1">
    <property type="nucleotide sequence ID" value="NZ_JBHLWK010000002.1"/>
</dbReference>
<name>A0ABV6CQ94_9SPHN</name>
<evidence type="ECO:0000259" key="12">
    <source>
        <dbReference type="Pfam" id="PF07715"/>
    </source>
</evidence>
<evidence type="ECO:0000256" key="1">
    <source>
        <dbReference type="ARBA" id="ARBA00004571"/>
    </source>
</evidence>
<keyword evidence="3 8" id="KW-1134">Transmembrane beta strand</keyword>
<evidence type="ECO:0000256" key="4">
    <source>
        <dbReference type="ARBA" id="ARBA00022692"/>
    </source>
</evidence>
<protein>
    <submittedName>
        <fullName evidence="13">TonB-dependent receptor domain-containing protein</fullName>
    </submittedName>
</protein>
<accession>A0ABV6CQ94</accession>
<keyword evidence="6 8" id="KW-0472">Membrane</keyword>
<feature type="signal peptide" evidence="10">
    <location>
        <begin position="1"/>
        <end position="18"/>
    </location>
</feature>
<sequence>MFSFRSAAILLATPSVGAFTPTALWAQEAPADSDETRRIRQSGEIIVTGRSLATDEVTSHLPVQILAGDELVHRRQGGLGETLAGLPGVHLDSFGGGASRPVIRGQTVPRIEILSDGANLFDVSSVSPDHAITTDPLLLDGIEVQRGPAAVRYGGNAMNGAVNLIDSKVPKVVPAGGISGATEIRYGTGDEEKTLVGRVTAGIGQFAVHAEGARRNAGNYNVPKSFGSNELRDSFAENTTYSIGASWITSKGYIGGAYTRIDSQYGLPGHSHKNGVCHTHGLDLHCEAHDQFEDPFGSSDDHTAYIKLRSERADLRADYEDLIPGFSHVRLRGSYTDYVHDEIDGPALFSRYANEVWDGRLELTHKPLLGFTGTLGVQYTHGTFSGINVNDAHIPLALNQYGYARSVPDYVTENIGVFLSERRSFGDFDVEVAARKDWRKIDTPLPKWVEPWTDSQRAIVAMFDNMYGGPGTYQQRMAATFNSNNPPARHNPFSASIGATWRIDNGYSVALSLARTERPAGVRELYAYGNNLATNSYEVGLVNTRRLSSQLPLGRTDVMETTKSVDLTFRKAGGALEFEVGLFYQDIDDYIFARLIETETETGIPHHLLVYTAADARFAGIDGQVSYRFSPASRVTLFGDYIGTKLRNENDNLPRIPPGRLGARYQHSAGPVSGDVEYFHTFAQNKVASYETRTAGYDMLNATLSYRFDLGEDRSVEFYLRGTNLLNELAFAHTSFVKDQSPLRGRSIAFGMRHAF</sequence>
<dbReference type="Pfam" id="PF07715">
    <property type="entry name" value="Plug"/>
    <property type="match status" value="1"/>
</dbReference>
<evidence type="ECO:0000313" key="14">
    <source>
        <dbReference type="Proteomes" id="UP001589798"/>
    </source>
</evidence>
<keyword evidence="10" id="KW-0732">Signal</keyword>
<feature type="domain" description="TonB-dependent receptor-like beta-barrel" evidence="11">
    <location>
        <begin position="294"/>
        <end position="725"/>
    </location>
</feature>
<evidence type="ECO:0000256" key="5">
    <source>
        <dbReference type="ARBA" id="ARBA00023077"/>
    </source>
</evidence>
<dbReference type="Gene3D" id="2.40.170.20">
    <property type="entry name" value="TonB-dependent receptor, beta-barrel domain"/>
    <property type="match status" value="1"/>
</dbReference>
<evidence type="ECO:0000259" key="11">
    <source>
        <dbReference type="Pfam" id="PF00593"/>
    </source>
</evidence>